<evidence type="ECO:0000313" key="2">
    <source>
        <dbReference type="EMBL" id="KAJ3090379.1"/>
    </source>
</evidence>
<protein>
    <submittedName>
        <fullName evidence="2">Kinase suppressor of Ras 2</fullName>
    </submittedName>
</protein>
<dbReference type="AlphaFoldDB" id="A0AAD5SQL6"/>
<keyword evidence="3" id="KW-1185">Reference proteome</keyword>
<sequence>MQLLELPTEVLAKVLQIVGCKTLGEFAVSSRAGLAAIRGQPASFWRGALQLGAHTAASASASASAVAAPSDWRDVAVFAPAPRCDAAARSVAFATPRVPFSPLPFALAAAAAAVSLWIRCYSDTLNSVGGIAVGCQDRPVPSQSWPHYHWHIVAVDPEGRLRASFDSLAHKAIVGAFVADGNWHHVVLTANSSNQRLFVDGILCGELNSSTLNANMDSRNHSHAQLGTGVISGNTAGKPSPDWTGAFPFNGAIFDFKLFKRELNESEILNLYRVGNEYQSPSIWALKLMSIPDHVPANVAARKVVLHHGTLRSGRVPISRRREFD</sequence>
<evidence type="ECO:0000313" key="3">
    <source>
        <dbReference type="Proteomes" id="UP001211907"/>
    </source>
</evidence>
<dbReference type="InterPro" id="IPR013320">
    <property type="entry name" value="ConA-like_dom_sf"/>
</dbReference>
<dbReference type="EMBL" id="JADGJH010003522">
    <property type="protein sequence ID" value="KAJ3090379.1"/>
    <property type="molecule type" value="Genomic_DNA"/>
</dbReference>
<keyword evidence="2" id="KW-0808">Transferase</keyword>
<accession>A0AAD5SQL6</accession>
<dbReference type="InterPro" id="IPR001810">
    <property type="entry name" value="F-box_dom"/>
</dbReference>
<comment type="caution">
    <text evidence="2">The sequence shown here is derived from an EMBL/GenBank/DDBJ whole genome shotgun (WGS) entry which is preliminary data.</text>
</comment>
<reference evidence="2" key="1">
    <citation type="submission" date="2020-05" db="EMBL/GenBank/DDBJ databases">
        <title>Phylogenomic resolution of chytrid fungi.</title>
        <authorList>
            <person name="Stajich J.E."/>
            <person name="Amses K."/>
            <person name="Simmons R."/>
            <person name="Seto K."/>
            <person name="Myers J."/>
            <person name="Bonds A."/>
            <person name="Quandt C.A."/>
            <person name="Barry K."/>
            <person name="Liu P."/>
            <person name="Grigoriev I."/>
            <person name="Longcore J.E."/>
            <person name="James T.Y."/>
        </authorList>
    </citation>
    <scope>NUCLEOTIDE SEQUENCE</scope>
    <source>
        <strain evidence="2">JEL0513</strain>
    </source>
</reference>
<gene>
    <name evidence="2" type="primary">KSR2</name>
    <name evidence="2" type="ORF">HK100_007468</name>
</gene>
<dbReference type="Pfam" id="PF13385">
    <property type="entry name" value="Laminin_G_3"/>
    <property type="match status" value="1"/>
</dbReference>
<organism evidence="2 3">
    <name type="scientific">Physocladia obscura</name>
    <dbReference type="NCBI Taxonomy" id="109957"/>
    <lineage>
        <taxon>Eukaryota</taxon>
        <taxon>Fungi</taxon>
        <taxon>Fungi incertae sedis</taxon>
        <taxon>Chytridiomycota</taxon>
        <taxon>Chytridiomycota incertae sedis</taxon>
        <taxon>Chytridiomycetes</taxon>
        <taxon>Chytridiales</taxon>
        <taxon>Chytriomycetaceae</taxon>
        <taxon>Physocladia</taxon>
    </lineage>
</organism>
<proteinExistence type="predicted"/>
<dbReference type="PROSITE" id="PS50181">
    <property type="entry name" value="FBOX"/>
    <property type="match status" value="1"/>
</dbReference>
<dbReference type="SUPFAM" id="SSF49899">
    <property type="entry name" value="Concanavalin A-like lectins/glucanases"/>
    <property type="match status" value="1"/>
</dbReference>
<dbReference type="Proteomes" id="UP001211907">
    <property type="component" value="Unassembled WGS sequence"/>
</dbReference>
<keyword evidence="2" id="KW-0418">Kinase</keyword>
<dbReference type="Gene3D" id="2.60.120.200">
    <property type="match status" value="1"/>
</dbReference>
<feature type="domain" description="F-box" evidence="1">
    <location>
        <begin position="1"/>
        <end position="48"/>
    </location>
</feature>
<name>A0AAD5SQL6_9FUNG</name>
<evidence type="ECO:0000259" key="1">
    <source>
        <dbReference type="PROSITE" id="PS50181"/>
    </source>
</evidence>
<dbReference type="GO" id="GO:0016301">
    <property type="term" value="F:kinase activity"/>
    <property type="evidence" value="ECO:0007669"/>
    <property type="project" value="UniProtKB-KW"/>
</dbReference>